<dbReference type="Gene3D" id="2.60.120.580">
    <property type="entry name" value="Acetamidase/Formamidase-like domains"/>
    <property type="match status" value="1"/>
</dbReference>
<dbReference type="Gene3D" id="2.40.10.120">
    <property type="match status" value="1"/>
</dbReference>
<dbReference type="GO" id="GO:0016811">
    <property type="term" value="F:hydrolase activity, acting on carbon-nitrogen (but not peptide) bonds, in linear amides"/>
    <property type="evidence" value="ECO:0007669"/>
    <property type="project" value="InterPro"/>
</dbReference>
<keyword evidence="2" id="KW-1185">Reference proteome</keyword>
<gene>
    <name evidence="1" type="ORF">GCM10011398_26550</name>
</gene>
<accession>A0A917HIU4</accession>
<sequence length="300" mass="32954">MKLIGKNKTITHFSSSMNPNYHVELGEKVLIETHDCYGGQITSEKVLRPTINLDTMNQATGPVYVNNLRKNDTLCLEINNIELDETGIMVTSKGLGLLGDKITKPTTRLFQVKNDKLFFNKDLIIPVKPMIGVIGVAPSNDEVHCAIPGNHGGNLDTKDITIGNKIYLPVFQDGGLFALGDMHAAMGDGEMNGTGVEIGGKTTLTVSKLENRKIDSPIVENSDSFLFIYSAETLNLAIKKCAEKVVNHLQRELTLQFEDAYRVLSAVCDIKISQIVNKLVTVRISVPKSVLPTLFVLSRQ</sequence>
<dbReference type="InterPro" id="IPR004304">
    <property type="entry name" value="FmdA_AmdA"/>
</dbReference>
<dbReference type="Pfam" id="PF03069">
    <property type="entry name" value="FmdA_AmdA"/>
    <property type="match status" value="2"/>
</dbReference>
<dbReference type="AlphaFoldDB" id="A0A917HIU4"/>
<comment type="caution">
    <text evidence="1">The sequence shown here is derived from an EMBL/GenBank/DDBJ whole genome shotgun (WGS) entry which is preliminary data.</text>
</comment>
<reference evidence="1" key="1">
    <citation type="journal article" date="2014" name="Int. J. Syst. Evol. Microbiol.">
        <title>Complete genome sequence of Corynebacterium casei LMG S-19264T (=DSM 44701T), isolated from a smear-ripened cheese.</title>
        <authorList>
            <consortium name="US DOE Joint Genome Institute (JGI-PGF)"/>
            <person name="Walter F."/>
            <person name="Albersmeier A."/>
            <person name="Kalinowski J."/>
            <person name="Ruckert C."/>
        </authorList>
    </citation>
    <scope>NUCLEOTIDE SEQUENCE</scope>
    <source>
        <strain evidence="1">CGMCC 1.12754</strain>
    </source>
</reference>
<reference evidence="1" key="2">
    <citation type="submission" date="2020-09" db="EMBL/GenBank/DDBJ databases">
        <authorList>
            <person name="Sun Q."/>
            <person name="Zhou Y."/>
        </authorList>
    </citation>
    <scope>NUCLEOTIDE SEQUENCE</scope>
    <source>
        <strain evidence="1">CGMCC 1.12754</strain>
    </source>
</reference>
<name>A0A917HIU4_9BACI</name>
<dbReference type="PANTHER" id="PTHR31891:SF1">
    <property type="entry name" value="FORMAMIDASE C869.04-RELATED"/>
    <property type="match status" value="1"/>
</dbReference>
<evidence type="ECO:0000313" key="2">
    <source>
        <dbReference type="Proteomes" id="UP000622860"/>
    </source>
</evidence>
<dbReference type="PANTHER" id="PTHR31891">
    <property type="entry name" value="FORMAMIDASE C869.04-RELATED"/>
    <property type="match status" value="1"/>
</dbReference>
<proteinExistence type="predicted"/>
<organism evidence="1 2">
    <name type="scientific">Virgibacillus oceani</name>
    <dbReference type="NCBI Taxonomy" id="1479511"/>
    <lineage>
        <taxon>Bacteria</taxon>
        <taxon>Bacillati</taxon>
        <taxon>Bacillota</taxon>
        <taxon>Bacilli</taxon>
        <taxon>Bacillales</taxon>
        <taxon>Bacillaceae</taxon>
        <taxon>Virgibacillus</taxon>
    </lineage>
</organism>
<dbReference type="EMBL" id="BMFR01000011">
    <property type="protein sequence ID" value="GGG79909.1"/>
    <property type="molecule type" value="Genomic_DNA"/>
</dbReference>
<evidence type="ECO:0000313" key="1">
    <source>
        <dbReference type="EMBL" id="GGG79909.1"/>
    </source>
</evidence>
<protein>
    <submittedName>
        <fullName evidence="1">Acetamidase</fullName>
    </submittedName>
</protein>
<dbReference type="SUPFAM" id="SSF141130">
    <property type="entry name" value="Acetamidase/Formamidase-like"/>
    <property type="match status" value="1"/>
</dbReference>
<dbReference type="Gene3D" id="3.10.28.20">
    <property type="entry name" value="Acetamidase/Formamidase-like domains"/>
    <property type="match status" value="1"/>
</dbReference>
<dbReference type="Proteomes" id="UP000622860">
    <property type="component" value="Unassembled WGS sequence"/>
</dbReference>
<dbReference type="RefSeq" id="WP_188455862.1">
    <property type="nucleotide sequence ID" value="NZ_BMFR01000011.1"/>
</dbReference>